<protein>
    <submittedName>
        <fullName evidence="4">NAD(P)H-dependent oxidoreductase</fullName>
        <ecNumber evidence="4">1.-.-.-</ecNumber>
    </submittedName>
</protein>
<keyword evidence="2 4" id="KW-0560">Oxidoreductase</keyword>
<sequence length="186" mass="22083">MISIIYAGNRDGVCAELFKNIRTHINFSQTVNVIDLQCNQYDFRLTQGYHQPLSETWKQHIQIMEQSDTLIFIYPLYWFNMPMLLKGFVDTTFWPDYAFSFKDKKFLKNGLWKDKKAIIIYTLGGSEWFHRLNKRLGYRVLKYPLNISGIFDITTFYIDNLNRSATHSTHVQKRINTITHKVTKLI</sequence>
<dbReference type="EMBL" id="CP128355">
    <property type="protein sequence ID" value="XAF71081.1"/>
    <property type="molecule type" value="Genomic_DNA"/>
</dbReference>
<accession>A0ABZ3EF46</accession>
<dbReference type="SUPFAM" id="SSF52218">
    <property type="entry name" value="Flavoproteins"/>
    <property type="match status" value="1"/>
</dbReference>
<proteinExistence type="inferred from homology"/>
<evidence type="ECO:0000256" key="1">
    <source>
        <dbReference type="ARBA" id="ARBA00006252"/>
    </source>
</evidence>
<evidence type="ECO:0000256" key="2">
    <source>
        <dbReference type="ARBA" id="ARBA00023002"/>
    </source>
</evidence>
<dbReference type="Pfam" id="PF02525">
    <property type="entry name" value="Flavodoxin_2"/>
    <property type="match status" value="1"/>
</dbReference>
<dbReference type="Proteomes" id="UP001436297">
    <property type="component" value="Chromosome"/>
</dbReference>
<reference evidence="4 5" key="1">
    <citation type="journal article" date="2024" name="Pathogens">
        <title>Staphylococcus hsinchuensis sp. nov., Isolated from Soymilk.</title>
        <authorList>
            <person name="Wang Y.T."/>
            <person name="Lin Y.C."/>
            <person name="Hsieh Y.H."/>
            <person name="Lin Y.T."/>
            <person name="Hamada M."/>
            <person name="Chen C.C."/>
            <person name="Liou J.S."/>
            <person name="Lee A.Y."/>
            <person name="Zhang W.L."/>
            <person name="Chen Y.T."/>
            <person name="Huang C.H."/>
        </authorList>
    </citation>
    <scope>NUCLEOTIDE SEQUENCE [LARGE SCALE GENOMIC DNA]</scope>
    <source>
        <strain evidence="4 5">H164</strain>
    </source>
</reference>
<name>A0ABZ3EF46_9STAP</name>
<gene>
    <name evidence="4" type="ORF">QQM35_02875</name>
</gene>
<keyword evidence="5" id="KW-1185">Reference proteome</keyword>
<dbReference type="EC" id="1.-.-.-" evidence="4"/>
<dbReference type="PANTHER" id="PTHR10204">
    <property type="entry name" value="NAD P H OXIDOREDUCTASE-RELATED"/>
    <property type="match status" value="1"/>
</dbReference>
<dbReference type="InterPro" id="IPR003680">
    <property type="entry name" value="Flavodoxin_fold"/>
</dbReference>
<dbReference type="RefSeq" id="WP_251521799.1">
    <property type="nucleotide sequence ID" value="NZ_CP128355.1"/>
</dbReference>
<dbReference type="InterPro" id="IPR051545">
    <property type="entry name" value="NAD(P)H_dehydrogenase_qn"/>
</dbReference>
<evidence type="ECO:0000259" key="3">
    <source>
        <dbReference type="Pfam" id="PF02525"/>
    </source>
</evidence>
<comment type="similarity">
    <text evidence="1">Belongs to the NAD(P)H dehydrogenase (quinone) family.</text>
</comment>
<dbReference type="Gene3D" id="3.40.50.360">
    <property type="match status" value="1"/>
</dbReference>
<evidence type="ECO:0000313" key="4">
    <source>
        <dbReference type="EMBL" id="XAF71081.1"/>
    </source>
</evidence>
<evidence type="ECO:0000313" key="5">
    <source>
        <dbReference type="Proteomes" id="UP001436297"/>
    </source>
</evidence>
<feature type="domain" description="Flavodoxin-like fold" evidence="3">
    <location>
        <begin position="4"/>
        <end position="178"/>
    </location>
</feature>
<dbReference type="GO" id="GO:0016491">
    <property type="term" value="F:oxidoreductase activity"/>
    <property type="evidence" value="ECO:0007669"/>
    <property type="project" value="UniProtKB-KW"/>
</dbReference>
<organism evidence="4 5">
    <name type="scientific">Staphylococcus hsinchuensis</name>
    <dbReference type="NCBI Taxonomy" id="3051183"/>
    <lineage>
        <taxon>Bacteria</taxon>
        <taxon>Bacillati</taxon>
        <taxon>Bacillota</taxon>
        <taxon>Bacilli</taxon>
        <taxon>Bacillales</taxon>
        <taxon>Staphylococcaceae</taxon>
        <taxon>Staphylococcus</taxon>
    </lineage>
</organism>
<dbReference type="PANTHER" id="PTHR10204:SF34">
    <property type="entry name" value="NAD(P)H DEHYDROGENASE [QUINONE] 1 ISOFORM 1"/>
    <property type="match status" value="1"/>
</dbReference>
<dbReference type="InterPro" id="IPR029039">
    <property type="entry name" value="Flavoprotein-like_sf"/>
</dbReference>